<name>A0AAN7BB14_9PEZI</name>
<feature type="transmembrane region" description="Helical" evidence="1">
    <location>
        <begin position="150"/>
        <end position="171"/>
    </location>
</feature>
<keyword evidence="1" id="KW-1133">Transmembrane helix</keyword>
<dbReference type="InterPro" id="IPR056119">
    <property type="entry name" value="DUF7702"/>
</dbReference>
<feature type="domain" description="DUF7702" evidence="2">
    <location>
        <begin position="4"/>
        <end position="249"/>
    </location>
</feature>
<dbReference type="AlphaFoldDB" id="A0AAN7BB14"/>
<feature type="transmembrane region" description="Helical" evidence="1">
    <location>
        <begin position="6"/>
        <end position="27"/>
    </location>
</feature>
<dbReference type="PANTHER" id="PTHR42109:SF2">
    <property type="entry name" value="INTEGRAL MEMBRANE PROTEIN"/>
    <property type="match status" value="1"/>
</dbReference>
<keyword evidence="4" id="KW-1185">Reference proteome</keyword>
<proteinExistence type="predicted"/>
<dbReference type="Proteomes" id="UP001301769">
    <property type="component" value="Unassembled WGS sequence"/>
</dbReference>
<evidence type="ECO:0000313" key="3">
    <source>
        <dbReference type="EMBL" id="KAK4216682.1"/>
    </source>
</evidence>
<accession>A0AAN7BB14</accession>
<reference evidence="3" key="2">
    <citation type="submission" date="2023-05" db="EMBL/GenBank/DDBJ databases">
        <authorList>
            <consortium name="Lawrence Berkeley National Laboratory"/>
            <person name="Steindorff A."/>
            <person name="Hensen N."/>
            <person name="Bonometti L."/>
            <person name="Westerberg I."/>
            <person name="Brannstrom I.O."/>
            <person name="Guillou S."/>
            <person name="Cros-Aarteil S."/>
            <person name="Calhoun S."/>
            <person name="Haridas S."/>
            <person name="Kuo A."/>
            <person name="Mondo S."/>
            <person name="Pangilinan J."/>
            <person name="Riley R."/>
            <person name="Labutti K."/>
            <person name="Andreopoulos B."/>
            <person name="Lipzen A."/>
            <person name="Chen C."/>
            <person name="Yanf M."/>
            <person name="Daum C."/>
            <person name="Ng V."/>
            <person name="Clum A."/>
            <person name="Ohm R."/>
            <person name="Martin F."/>
            <person name="Silar P."/>
            <person name="Natvig D."/>
            <person name="Lalanne C."/>
            <person name="Gautier V."/>
            <person name="Ament-Velasquez S.L."/>
            <person name="Kruys A."/>
            <person name="Hutchinson M.I."/>
            <person name="Powell A.J."/>
            <person name="Barry K."/>
            <person name="Miller A.N."/>
            <person name="Grigoriev I.V."/>
            <person name="Debuchy R."/>
            <person name="Gladieux P."/>
            <person name="Thoren M.H."/>
            <person name="Johannesson H."/>
        </authorList>
    </citation>
    <scope>NUCLEOTIDE SEQUENCE</scope>
    <source>
        <strain evidence="3">PSN293</strain>
    </source>
</reference>
<evidence type="ECO:0000256" key="1">
    <source>
        <dbReference type="SAM" id="Phobius"/>
    </source>
</evidence>
<feature type="transmembrane region" description="Helical" evidence="1">
    <location>
        <begin position="39"/>
        <end position="59"/>
    </location>
</feature>
<sequence>MALSELDSISIACIAFYTPSLFIASYLAYIHGYKRNAGWLYLVIFSFVRLMTASFQLASVYSDPGNINLPIGTQTLLGIGVSALVLTMLGLLSRVLESIDFGGGNTFVKAKHVRWVQVFVIIGMILGIVGGALSGSYLSTGYTIAVETKVGLGFMIAGFAIVVISTVLTAFQVKKVEKGEKRLLLAVGVAIPFALVRIVFSCMVVFGNNSDFSAFGGSTKYADYLLGMAIIMEMVCVVIFEGVGLTLRRRSKEESRRVGDWVGQGAKGGLLSGRLAGLLKRGRERRSRRRERWAGRMGVNGGHQIQQEAV</sequence>
<dbReference type="Pfam" id="PF24800">
    <property type="entry name" value="DUF7702"/>
    <property type="match status" value="1"/>
</dbReference>
<reference evidence="3" key="1">
    <citation type="journal article" date="2023" name="Mol. Phylogenet. Evol.">
        <title>Genome-scale phylogeny and comparative genomics of the fungal order Sordariales.</title>
        <authorList>
            <person name="Hensen N."/>
            <person name="Bonometti L."/>
            <person name="Westerberg I."/>
            <person name="Brannstrom I.O."/>
            <person name="Guillou S."/>
            <person name="Cros-Aarteil S."/>
            <person name="Calhoun S."/>
            <person name="Haridas S."/>
            <person name="Kuo A."/>
            <person name="Mondo S."/>
            <person name="Pangilinan J."/>
            <person name="Riley R."/>
            <person name="LaButti K."/>
            <person name="Andreopoulos B."/>
            <person name="Lipzen A."/>
            <person name="Chen C."/>
            <person name="Yan M."/>
            <person name="Daum C."/>
            <person name="Ng V."/>
            <person name="Clum A."/>
            <person name="Steindorff A."/>
            <person name="Ohm R.A."/>
            <person name="Martin F."/>
            <person name="Silar P."/>
            <person name="Natvig D.O."/>
            <person name="Lalanne C."/>
            <person name="Gautier V."/>
            <person name="Ament-Velasquez S.L."/>
            <person name="Kruys A."/>
            <person name="Hutchinson M.I."/>
            <person name="Powell A.J."/>
            <person name="Barry K."/>
            <person name="Miller A.N."/>
            <person name="Grigoriev I.V."/>
            <person name="Debuchy R."/>
            <person name="Gladieux P."/>
            <person name="Hiltunen Thoren M."/>
            <person name="Johannesson H."/>
        </authorList>
    </citation>
    <scope>NUCLEOTIDE SEQUENCE</scope>
    <source>
        <strain evidence="3">PSN293</strain>
    </source>
</reference>
<gene>
    <name evidence="3" type="ORF">QBC37DRAFT_84286</name>
</gene>
<evidence type="ECO:0000313" key="4">
    <source>
        <dbReference type="Proteomes" id="UP001301769"/>
    </source>
</evidence>
<organism evidence="3 4">
    <name type="scientific">Rhypophila decipiens</name>
    <dbReference type="NCBI Taxonomy" id="261697"/>
    <lineage>
        <taxon>Eukaryota</taxon>
        <taxon>Fungi</taxon>
        <taxon>Dikarya</taxon>
        <taxon>Ascomycota</taxon>
        <taxon>Pezizomycotina</taxon>
        <taxon>Sordariomycetes</taxon>
        <taxon>Sordariomycetidae</taxon>
        <taxon>Sordariales</taxon>
        <taxon>Naviculisporaceae</taxon>
        <taxon>Rhypophila</taxon>
    </lineage>
</organism>
<protein>
    <recommendedName>
        <fullName evidence="2">DUF7702 domain-containing protein</fullName>
    </recommendedName>
</protein>
<feature type="transmembrane region" description="Helical" evidence="1">
    <location>
        <begin position="113"/>
        <end position="138"/>
    </location>
</feature>
<keyword evidence="1" id="KW-0472">Membrane</keyword>
<feature type="transmembrane region" description="Helical" evidence="1">
    <location>
        <begin position="226"/>
        <end position="247"/>
    </location>
</feature>
<comment type="caution">
    <text evidence="3">The sequence shown here is derived from an EMBL/GenBank/DDBJ whole genome shotgun (WGS) entry which is preliminary data.</text>
</comment>
<dbReference type="PANTHER" id="PTHR42109">
    <property type="entry name" value="UNPLACED GENOMIC SCAFFOLD UM_SCAF_CONTIG_1.265, WHOLE GENOME SHOTGUN SEQUENCE"/>
    <property type="match status" value="1"/>
</dbReference>
<keyword evidence="1" id="KW-0812">Transmembrane</keyword>
<feature type="transmembrane region" description="Helical" evidence="1">
    <location>
        <begin position="71"/>
        <end position="92"/>
    </location>
</feature>
<dbReference type="EMBL" id="MU858066">
    <property type="protein sequence ID" value="KAK4216682.1"/>
    <property type="molecule type" value="Genomic_DNA"/>
</dbReference>
<evidence type="ECO:0000259" key="2">
    <source>
        <dbReference type="Pfam" id="PF24800"/>
    </source>
</evidence>
<feature type="transmembrane region" description="Helical" evidence="1">
    <location>
        <begin position="183"/>
        <end position="206"/>
    </location>
</feature>